<gene>
    <name evidence="3" type="ORF">OKA104_LOCUS26592</name>
    <name evidence="2" type="ORF">VCS650_LOCUS16937</name>
</gene>
<dbReference type="EMBL" id="CAJNON010000153">
    <property type="protein sequence ID" value="CAF1042267.1"/>
    <property type="molecule type" value="Genomic_DNA"/>
</dbReference>
<organism evidence="2 4">
    <name type="scientific">Adineta steineri</name>
    <dbReference type="NCBI Taxonomy" id="433720"/>
    <lineage>
        <taxon>Eukaryota</taxon>
        <taxon>Metazoa</taxon>
        <taxon>Spiralia</taxon>
        <taxon>Gnathifera</taxon>
        <taxon>Rotifera</taxon>
        <taxon>Eurotatoria</taxon>
        <taxon>Bdelloidea</taxon>
        <taxon>Adinetida</taxon>
        <taxon>Adinetidae</taxon>
        <taxon>Adineta</taxon>
    </lineage>
</organism>
<feature type="transmembrane region" description="Helical" evidence="1">
    <location>
        <begin position="392"/>
        <end position="414"/>
    </location>
</feature>
<accession>A0A814JQ82</accession>
<dbReference type="AlphaFoldDB" id="A0A814JQ82"/>
<keyword evidence="1" id="KW-0472">Membrane</keyword>
<comment type="caution">
    <text evidence="2">The sequence shown here is derived from an EMBL/GenBank/DDBJ whole genome shotgun (WGS) entry which is preliminary data.</text>
</comment>
<dbReference type="Proteomes" id="UP000663881">
    <property type="component" value="Unassembled WGS sequence"/>
</dbReference>
<evidence type="ECO:0000256" key="1">
    <source>
        <dbReference type="SAM" id="Phobius"/>
    </source>
</evidence>
<keyword evidence="1" id="KW-1133">Transmembrane helix</keyword>
<dbReference type="Proteomes" id="UP000663891">
    <property type="component" value="Unassembled WGS sequence"/>
</dbReference>
<feature type="transmembrane region" description="Helical" evidence="1">
    <location>
        <begin position="61"/>
        <end position="79"/>
    </location>
</feature>
<name>A0A814JQ82_9BILA</name>
<reference evidence="2" key="1">
    <citation type="submission" date="2021-02" db="EMBL/GenBank/DDBJ databases">
        <authorList>
            <person name="Nowell W R."/>
        </authorList>
    </citation>
    <scope>NUCLEOTIDE SEQUENCE</scope>
</reference>
<evidence type="ECO:0000313" key="3">
    <source>
        <dbReference type="EMBL" id="CAF3944741.1"/>
    </source>
</evidence>
<dbReference type="OrthoDB" id="10382674at2759"/>
<evidence type="ECO:0000313" key="4">
    <source>
        <dbReference type="Proteomes" id="UP000663891"/>
    </source>
</evidence>
<protein>
    <submittedName>
        <fullName evidence="2">Uncharacterized protein</fullName>
    </submittedName>
</protein>
<evidence type="ECO:0000313" key="2">
    <source>
        <dbReference type="EMBL" id="CAF1042267.1"/>
    </source>
</evidence>
<sequence>MNLSWFIRTYTEKLSMPTNAKSVAELRKIARAFFLSFNLFPSIPPTDNEYQLQNQRISTRLFIYLIIISLSILFLYISLINSTQTVNVKAPSIKQYEQLYNLYSQTLICECAQISINYGKFIQVQYTLHQICYSDFVTQNWTNYLTTWSENDGTFYDNFRRMGTFVFQALSTFCALVDQTISNSLTQFYSNQYVSASVTPSNVFQLQTDAFISQFKSATAYGFLLSLAMIRKTTQSNALLSGQFTNYRFHDDDDGHLYTKSTQYGDCVCSLLATCVDQYAVVNYPNFTDIFPIPGLYTGCYIIESLLQSSLQCFYDQACIDNILLYLGSSTFINVTALNISLSIQYLENSTISDILDKLMVEEWSNSSTYENYYSECQPTGCNYSVMSKNSVIYIVTTLIGLVGGLITVLKLTVPMLVKDVRELSHLSKPGSLAT</sequence>
<keyword evidence="1" id="KW-0812">Transmembrane</keyword>
<dbReference type="EMBL" id="CAJOAY010002346">
    <property type="protein sequence ID" value="CAF3944741.1"/>
    <property type="molecule type" value="Genomic_DNA"/>
</dbReference>
<proteinExistence type="predicted"/>